<keyword evidence="4" id="KW-1185">Reference proteome</keyword>
<dbReference type="GO" id="GO:0009007">
    <property type="term" value="F:site-specific DNA-methyltransferase (adenine-specific) activity"/>
    <property type="evidence" value="ECO:0007669"/>
    <property type="project" value="UniProtKB-EC"/>
</dbReference>
<dbReference type="EMBL" id="SJPY01000008">
    <property type="protein sequence ID" value="TWU36464.1"/>
    <property type="molecule type" value="Genomic_DNA"/>
</dbReference>
<dbReference type="EC" id="2.1.1.72" evidence="3"/>
<protein>
    <submittedName>
        <fullName evidence="3">Putative type I restriction enzymeP M protein</fullName>
        <ecNumber evidence="3">2.1.1.72</ecNumber>
    </submittedName>
</protein>
<keyword evidence="3" id="KW-0489">Methyltransferase</keyword>
<dbReference type="Gene3D" id="1.20.1260.30">
    <property type="match status" value="1"/>
</dbReference>
<evidence type="ECO:0000313" key="4">
    <source>
        <dbReference type="Proteomes" id="UP000315471"/>
    </source>
</evidence>
<reference evidence="3 4" key="1">
    <citation type="submission" date="2019-02" db="EMBL/GenBank/DDBJ databases">
        <title>Deep-cultivation of Planctomycetes and their phenomic and genomic characterization uncovers novel biology.</title>
        <authorList>
            <person name="Wiegand S."/>
            <person name="Jogler M."/>
            <person name="Boedeker C."/>
            <person name="Pinto D."/>
            <person name="Vollmers J."/>
            <person name="Rivas-Marin E."/>
            <person name="Kohn T."/>
            <person name="Peeters S.H."/>
            <person name="Heuer A."/>
            <person name="Rast P."/>
            <person name="Oberbeckmann S."/>
            <person name="Bunk B."/>
            <person name="Jeske O."/>
            <person name="Meyerdierks A."/>
            <person name="Storesund J.E."/>
            <person name="Kallscheuer N."/>
            <person name="Luecker S."/>
            <person name="Lage O.M."/>
            <person name="Pohl T."/>
            <person name="Merkel B.J."/>
            <person name="Hornburger P."/>
            <person name="Mueller R.-W."/>
            <person name="Bruemmer F."/>
            <person name="Labrenz M."/>
            <person name="Spormann A.M."/>
            <person name="Op Den Camp H."/>
            <person name="Overmann J."/>
            <person name="Amann R."/>
            <person name="Jetten M.S.M."/>
            <person name="Mascher T."/>
            <person name="Medema M.H."/>
            <person name="Devos D.P."/>
            <person name="Kaster A.-K."/>
            <person name="Ovreas L."/>
            <person name="Rohde M."/>
            <person name="Galperin M.Y."/>
            <person name="Jogler C."/>
        </authorList>
    </citation>
    <scope>NUCLEOTIDE SEQUENCE [LARGE SCALE GENOMIC DNA]</scope>
    <source>
        <strain evidence="3 4">Q31b</strain>
    </source>
</reference>
<dbReference type="AlphaFoldDB" id="A0A5C6DK25"/>
<sequence>MAYTEQITFLLFLKMADEQSKPPYNKKIVPKGLDWASLLQRDGEELQRHYRHILDELGKESGMLRAILKKTRQDIQNPATLRRENRRFCRHRELVQHAGRYQRGYLRRAARKECLRKPQRRGAVLYARISQQTVLLFHIAQLQIQRTDGHADFNE</sequence>
<name>A0A5C6DK25_9BACT</name>
<comment type="similarity">
    <text evidence="1">Belongs to the N(4)/N(6)-methyltransferase family.</text>
</comment>
<evidence type="ECO:0000256" key="1">
    <source>
        <dbReference type="ARBA" id="ARBA00006594"/>
    </source>
</evidence>
<evidence type="ECO:0000313" key="3">
    <source>
        <dbReference type="EMBL" id="TWU36464.1"/>
    </source>
</evidence>
<keyword evidence="3" id="KW-0808">Transferase</keyword>
<dbReference type="SUPFAM" id="SSF53335">
    <property type="entry name" value="S-adenosyl-L-methionine-dependent methyltransferases"/>
    <property type="match status" value="1"/>
</dbReference>
<evidence type="ECO:0000256" key="2">
    <source>
        <dbReference type="ARBA" id="ARBA00022747"/>
    </source>
</evidence>
<proteinExistence type="inferred from homology"/>
<gene>
    <name evidence="3" type="ORF">Q31b_47450</name>
</gene>
<organism evidence="3 4">
    <name type="scientific">Novipirellula aureliae</name>
    <dbReference type="NCBI Taxonomy" id="2527966"/>
    <lineage>
        <taxon>Bacteria</taxon>
        <taxon>Pseudomonadati</taxon>
        <taxon>Planctomycetota</taxon>
        <taxon>Planctomycetia</taxon>
        <taxon>Pirellulales</taxon>
        <taxon>Pirellulaceae</taxon>
        <taxon>Novipirellula</taxon>
    </lineage>
</organism>
<accession>A0A5C6DK25</accession>
<comment type="caution">
    <text evidence="3">The sequence shown here is derived from an EMBL/GenBank/DDBJ whole genome shotgun (WGS) entry which is preliminary data.</text>
</comment>
<dbReference type="InterPro" id="IPR038333">
    <property type="entry name" value="T1MK-like_N_sf"/>
</dbReference>
<dbReference type="InterPro" id="IPR029063">
    <property type="entry name" value="SAM-dependent_MTases_sf"/>
</dbReference>
<dbReference type="GO" id="GO:0032259">
    <property type="term" value="P:methylation"/>
    <property type="evidence" value="ECO:0007669"/>
    <property type="project" value="UniProtKB-KW"/>
</dbReference>
<dbReference type="GO" id="GO:0009307">
    <property type="term" value="P:DNA restriction-modification system"/>
    <property type="evidence" value="ECO:0007669"/>
    <property type="project" value="UniProtKB-KW"/>
</dbReference>
<dbReference type="Proteomes" id="UP000315471">
    <property type="component" value="Unassembled WGS sequence"/>
</dbReference>
<keyword evidence="2" id="KW-0680">Restriction system</keyword>